<evidence type="ECO:0000313" key="2">
    <source>
        <dbReference type="EMBL" id="BAI81851.1"/>
    </source>
</evidence>
<organism evidence="2 3">
    <name type="scientific">Deferribacter desulfuricans (strain DSM 14783 / JCM 11476 / NBRC 101012 / SSM1)</name>
    <dbReference type="NCBI Taxonomy" id="639282"/>
    <lineage>
        <taxon>Bacteria</taxon>
        <taxon>Pseudomonadati</taxon>
        <taxon>Deferribacterota</taxon>
        <taxon>Deferribacteres</taxon>
        <taxon>Deferribacterales</taxon>
        <taxon>Deferribacteraceae</taxon>
        <taxon>Deferribacter</taxon>
    </lineage>
</organism>
<dbReference type="KEGG" id="ddf:DEFDS_P231"/>
<feature type="compositionally biased region" description="Basic and acidic residues" evidence="1">
    <location>
        <begin position="178"/>
        <end position="189"/>
    </location>
</feature>
<evidence type="ECO:0000313" key="3">
    <source>
        <dbReference type="Proteomes" id="UP000001520"/>
    </source>
</evidence>
<proteinExistence type="predicted"/>
<protein>
    <submittedName>
        <fullName evidence="2">Uncharacterized protein</fullName>
    </submittedName>
</protein>
<dbReference type="Proteomes" id="UP000001520">
    <property type="component" value="Plasmid megaplasmid pDF308"/>
</dbReference>
<feature type="region of interest" description="Disordered" evidence="1">
    <location>
        <begin position="155"/>
        <end position="192"/>
    </location>
</feature>
<keyword evidence="2" id="KW-0614">Plasmid</keyword>
<sequence>MSKVDSKYVKNINNWFYRVILPNVHPEVKEILTSFSLQKRSEFFLYLINTLHKEYSDVFYDIVASYMNPNYQKTVLLKKEKEPTILTQEVSEEETVNKNLNQESNQINVNNLLDKGELDVDKEDERENEINEEFKTFDTTIDDSQVDVEFINTQKPTSNSNITNIEQSQKTENTQKQTDQHSLKDKSDDTNIMDNIIDKENNDLDLKEINTVIDTDDDDLEFLKKNNTLFKKL</sequence>
<evidence type="ECO:0000256" key="1">
    <source>
        <dbReference type="SAM" id="MobiDB-lite"/>
    </source>
</evidence>
<gene>
    <name evidence="2" type="ordered locus">DEFDS_P231</name>
</gene>
<dbReference type="HOGENOM" id="CLU_1188377_0_0_0"/>
<geneLocation type="plasmid" evidence="2 3">
    <name>megaplasmid pDF308</name>
</geneLocation>
<dbReference type="RefSeq" id="WP_013009063.1">
    <property type="nucleotide sequence ID" value="NC_013940.1"/>
</dbReference>
<keyword evidence="3" id="KW-1185">Reference proteome</keyword>
<accession>D3PF59</accession>
<dbReference type="AlphaFoldDB" id="D3PF59"/>
<reference evidence="2 3" key="1">
    <citation type="journal article" date="2010" name="DNA Res.">
        <title>Bacterial lifestyle in a deep-sea hydrothermal vent chimney revealed by the genome sequence of the thermophilic bacterium Deferribacter desulfuricans SSM1.</title>
        <authorList>
            <person name="Takaki Y."/>
            <person name="Shimamura S."/>
            <person name="Nakagawa S."/>
            <person name="Fukuhara Y."/>
            <person name="Horikawa H."/>
            <person name="Ankai A."/>
            <person name="Harada T."/>
            <person name="Hosoyama A."/>
            <person name="Oguchi A."/>
            <person name="Fukui S."/>
            <person name="Fujita N."/>
            <person name="Takami H."/>
            <person name="Takai K."/>
        </authorList>
    </citation>
    <scope>NUCLEOTIDE SEQUENCE [LARGE SCALE GENOMIC DNA]</scope>
    <source>
        <strain evidence="3">DSM 14783 / JCM 11476 / NBRC 101012 / SSM1</strain>
        <plasmid evidence="3">Plasmid megaplasmid pDF308</plasmid>
    </source>
</reference>
<dbReference type="EMBL" id="AP011530">
    <property type="protein sequence ID" value="BAI81851.1"/>
    <property type="molecule type" value="Genomic_DNA"/>
</dbReference>
<feature type="compositionally biased region" description="Polar residues" evidence="1">
    <location>
        <begin position="155"/>
        <end position="177"/>
    </location>
</feature>
<name>D3PF59_DEFDS</name>